<keyword evidence="6 7" id="KW-0472">Membrane</keyword>
<comment type="similarity">
    <text evidence="2">Belongs to the DoxX family.</text>
</comment>
<gene>
    <name evidence="8" type="ORF">IAE60_09145</name>
</gene>
<evidence type="ECO:0000256" key="1">
    <source>
        <dbReference type="ARBA" id="ARBA00004651"/>
    </source>
</evidence>
<evidence type="ECO:0000256" key="6">
    <source>
        <dbReference type="ARBA" id="ARBA00023136"/>
    </source>
</evidence>
<feature type="transmembrane region" description="Helical" evidence="7">
    <location>
        <begin position="82"/>
        <end position="102"/>
    </location>
</feature>
<accession>A0A7G9T7S3</accession>
<dbReference type="RefSeq" id="WP_187572015.1">
    <property type="nucleotide sequence ID" value="NZ_CP060731.1"/>
</dbReference>
<keyword evidence="4 7" id="KW-0812">Transmembrane</keyword>
<evidence type="ECO:0000256" key="4">
    <source>
        <dbReference type="ARBA" id="ARBA00022692"/>
    </source>
</evidence>
<feature type="transmembrane region" description="Helical" evidence="7">
    <location>
        <begin position="114"/>
        <end position="134"/>
    </location>
</feature>
<keyword evidence="5 7" id="KW-1133">Transmembrane helix</keyword>
<dbReference type="AlphaFoldDB" id="A0A7G9T7S3"/>
<reference evidence="8 9" key="1">
    <citation type="submission" date="2020-08" db="EMBL/GenBank/DDBJ databases">
        <title>Streptomycin Non-resistant strain, P. mexicana.</title>
        <authorList>
            <person name="Ganesh-Kumar S."/>
            <person name="Zhe T."/>
            <person name="Yu Z."/>
            <person name="Min Y."/>
        </authorList>
    </citation>
    <scope>NUCLEOTIDE SEQUENCE [LARGE SCALE GENOMIC DNA]</scope>
    <source>
        <strain evidence="8 9">GTZY2</strain>
    </source>
</reference>
<evidence type="ECO:0000256" key="2">
    <source>
        <dbReference type="ARBA" id="ARBA00006679"/>
    </source>
</evidence>
<dbReference type="InterPro" id="IPR051907">
    <property type="entry name" value="DoxX-like_oxidoreductase"/>
</dbReference>
<comment type="subcellular location">
    <subcellularLocation>
        <location evidence="1">Cell membrane</location>
        <topology evidence="1">Multi-pass membrane protein</topology>
    </subcellularLocation>
</comment>
<organism evidence="8 9">
    <name type="scientific">Pseudoxanthomonas mexicana</name>
    <dbReference type="NCBI Taxonomy" id="128785"/>
    <lineage>
        <taxon>Bacteria</taxon>
        <taxon>Pseudomonadati</taxon>
        <taxon>Pseudomonadota</taxon>
        <taxon>Gammaproteobacteria</taxon>
        <taxon>Lysobacterales</taxon>
        <taxon>Lysobacteraceae</taxon>
        <taxon>Pseudoxanthomonas</taxon>
    </lineage>
</organism>
<dbReference type="InterPro" id="IPR032808">
    <property type="entry name" value="DoxX"/>
</dbReference>
<feature type="transmembrane region" description="Helical" evidence="7">
    <location>
        <begin position="27"/>
        <end position="46"/>
    </location>
</feature>
<dbReference type="PANTHER" id="PTHR33452">
    <property type="entry name" value="OXIDOREDUCTASE CATD-RELATED"/>
    <property type="match status" value="1"/>
</dbReference>
<dbReference type="PANTHER" id="PTHR33452:SF1">
    <property type="entry name" value="INNER MEMBRANE PROTEIN YPHA-RELATED"/>
    <property type="match status" value="1"/>
</dbReference>
<feature type="transmembrane region" description="Helical" evidence="7">
    <location>
        <begin position="58"/>
        <end position="76"/>
    </location>
</feature>
<evidence type="ECO:0000313" key="8">
    <source>
        <dbReference type="EMBL" id="QNN76148.1"/>
    </source>
</evidence>
<evidence type="ECO:0000256" key="7">
    <source>
        <dbReference type="SAM" id="Phobius"/>
    </source>
</evidence>
<dbReference type="GO" id="GO:0005886">
    <property type="term" value="C:plasma membrane"/>
    <property type="evidence" value="ECO:0007669"/>
    <property type="project" value="UniProtKB-SubCell"/>
</dbReference>
<protein>
    <submittedName>
        <fullName evidence="8">DoxX family protein</fullName>
    </submittedName>
</protein>
<dbReference type="Pfam" id="PF07681">
    <property type="entry name" value="DoxX"/>
    <property type="match status" value="1"/>
</dbReference>
<name>A0A7G9T7S3_PSEMX</name>
<evidence type="ECO:0000313" key="9">
    <source>
        <dbReference type="Proteomes" id="UP000515838"/>
    </source>
</evidence>
<proteinExistence type="inferred from homology"/>
<sequence>MSTVTATASTTRIPALRGAADLVGRSLLASLFVISGLGKLAAYAGTAGYMESVGVPGALLPLVIALEVLGGLAIVAGYRTRIVASLLAAFSIASAVLFHSNLGDQIQQIMFLKNFALAGGFITLAARGAGGWSLDNR</sequence>
<evidence type="ECO:0000256" key="5">
    <source>
        <dbReference type="ARBA" id="ARBA00022989"/>
    </source>
</evidence>
<dbReference type="EMBL" id="CP060731">
    <property type="protein sequence ID" value="QNN76148.1"/>
    <property type="molecule type" value="Genomic_DNA"/>
</dbReference>
<dbReference type="GeneID" id="81471132"/>
<keyword evidence="3" id="KW-1003">Cell membrane</keyword>
<dbReference type="Proteomes" id="UP000515838">
    <property type="component" value="Chromosome"/>
</dbReference>
<evidence type="ECO:0000256" key="3">
    <source>
        <dbReference type="ARBA" id="ARBA00022475"/>
    </source>
</evidence>